<evidence type="ECO:0000313" key="2">
    <source>
        <dbReference type="Proteomes" id="UP000016480"/>
    </source>
</evidence>
<sequence length="40" mass="4363">MSPYQILNISVYQSSNALPPLRSGSDTTALLIQNNPAQKM</sequence>
<proteinExistence type="predicted"/>
<dbReference type="Proteomes" id="UP000016480">
    <property type="component" value="Unassembled WGS sequence"/>
</dbReference>
<gene>
    <name evidence="1" type="ORF">PRUB_a1640</name>
</gene>
<dbReference type="EMBL" id="AHCD03000020">
    <property type="protein sequence ID" value="KAF7788627.1"/>
    <property type="molecule type" value="Genomic_DNA"/>
</dbReference>
<name>A0A8T0CD00_9GAMM</name>
<reference evidence="1 2" key="1">
    <citation type="journal article" date="2012" name="J. Bacteriol.">
        <title>Genome sequence of the cycloprodigiosin-producing bacterial strain Pseudoalteromonas rubra ATCC 29570(T).</title>
        <authorList>
            <person name="Xie B.B."/>
            <person name="Shu Y.L."/>
            <person name="Qin Q.L."/>
            <person name="Rong J.C."/>
            <person name="Zhang X.Y."/>
            <person name="Chen X.L."/>
            <person name="Zhou B.C."/>
            <person name="Zhang Y.Z."/>
        </authorList>
    </citation>
    <scope>NUCLEOTIDE SEQUENCE [LARGE SCALE GENOMIC DNA]</scope>
    <source>
        <strain evidence="1 2">DSM 6842</strain>
    </source>
</reference>
<organism evidence="1 2">
    <name type="scientific">Pseudoalteromonas rubra</name>
    <dbReference type="NCBI Taxonomy" id="43658"/>
    <lineage>
        <taxon>Bacteria</taxon>
        <taxon>Pseudomonadati</taxon>
        <taxon>Pseudomonadota</taxon>
        <taxon>Gammaproteobacteria</taxon>
        <taxon>Alteromonadales</taxon>
        <taxon>Pseudoalteromonadaceae</taxon>
        <taxon>Pseudoalteromonas</taxon>
    </lineage>
</organism>
<comment type="caution">
    <text evidence="1">The sequence shown here is derived from an EMBL/GenBank/DDBJ whole genome shotgun (WGS) entry which is preliminary data.</text>
</comment>
<accession>A0A8T0CD00</accession>
<evidence type="ECO:0000313" key="1">
    <source>
        <dbReference type="EMBL" id="KAF7788627.1"/>
    </source>
</evidence>
<protein>
    <submittedName>
        <fullName evidence="1">Uncharacterized protein</fullName>
    </submittedName>
</protein>
<dbReference type="AlphaFoldDB" id="A0A8T0CD00"/>